<keyword evidence="4" id="KW-0614">Plasmid</keyword>
<dbReference type="InterPro" id="IPR050490">
    <property type="entry name" value="Bact_solute-bd_prot1"/>
</dbReference>
<dbReference type="SUPFAM" id="SSF53850">
    <property type="entry name" value="Periplasmic binding protein-like II"/>
    <property type="match status" value="1"/>
</dbReference>
<name>A0A7G6T6C7_9HYPH</name>
<evidence type="ECO:0000256" key="1">
    <source>
        <dbReference type="ARBA" id="ARBA00004418"/>
    </source>
</evidence>
<evidence type="ECO:0000313" key="4">
    <source>
        <dbReference type="EMBL" id="QND62309.1"/>
    </source>
</evidence>
<comment type="subcellular location">
    <subcellularLocation>
        <location evidence="1">Periplasm</location>
    </subcellularLocation>
</comment>
<dbReference type="EMBL" id="CP050299">
    <property type="protein sequence ID" value="QND62309.1"/>
    <property type="molecule type" value="Genomic_DNA"/>
</dbReference>
<protein>
    <submittedName>
        <fullName evidence="4">Extracellular solute-binding protein</fullName>
    </submittedName>
</protein>
<sequence length="401" mass="42917">MSGAASAAPITLQVDATPSIFAEMFQNLVKAFEVENPDVKINLDLTQRDQTDATQSVLRKGLVGQLPDISFQSFNYLKLLDDQGYVAPVGDFIKSDTSWSTDFSPSVTQATTINGKVLGLSVAFSFPVVFYNKELVAEAQNGDGTLPGTWDGILGVAKAIQQQHPDVLGAYTRYNSFVGQGFILSQGAEVGNAAGTEVAFANDAGRHAFDLFRQFGEAGQAKVDMTDEQARQAFSGGKIAILVDSSSSLESFQRAAQGHFEIGTIRFPFANDSGKIPTAGIAVLLHARDDDRAKAAWRFMRFVSSPKAQVIVGKSTGYVPANNVAVETADLLGQYYKDRPAMSAALDSSAYAAPWYAFNGTGAARIDQLFLDSARQVVTLRQSPADAVADLQNKIPGMVGE</sequence>
<dbReference type="InterPro" id="IPR006059">
    <property type="entry name" value="SBP"/>
</dbReference>
<dbReference type="Pfam" id="PF13416">
    <property type="entry name" value="SBP_bac_8"/>
    <property type="match status" value="1"/>
</dbReference>
<organism evidence="4 5">
    <name type="scientific">Mesorhizobium huakuii</name>
    <dbReference type="NCBI Taxonomy" id="28104"/>
    <lineage>
        <taxon>Bacteria</taxon>
        <taxon>Pseudomonadati</taxon>
        <taxon>Pseudomonadota</taxon>
        <taxon>Alphaproteobacteria</taxon>
        <taxon>Hyphomicrobiales</taxon>
        <taxon>Phyllobacteriaceae</taxon>
        <taxon>Mesorhizobium</taxon>
    </lineage>
</organism>
<dbReference type="PANTHER" id="PTHR43649">
    <property type="entry name" value="ARABINOSE-BINDING PROTEIN-RELATED"/>
    <property type="match status" value="1"/>
</dbReference>
<dbReference type="GO" id="GO:0042597">
    <property type="term" value="C:periplasmic space"/>
    <property type="evidence" value="ECO:0007669"/>
    <property type="project" value="UniProtKB-SubCell"/>
</dbReference>
<evidence type="ECO:0000256" key="2">
    <source>
        <dbReference type="ARBA" id="ARBA00008520"/>
    </source>
</evidence>
<evidence type="ECO:0000256" key="3">
    <source>
        <dbReference type="ARBA" id="ARBA00022764"/>
    </source>
</evidence>
<dbReference type="AlphaFoldDB" id="A0A7G6T6C7"/>
<comment type="similarity">
    <text evidence="2">Belongs to the bacterial solute-binding protein 1 family.</text>
</comment>
<dbReference type="PANTHER" id="PTHR43649:SF12">
    <property type="entry name" value="DIACETYLCHITOBIOSE BINDING PROTEIN DASA"/>
    <property type="match status" value="1"/>
</dbReference>
<reference evidence="5" key="1">
    <citation type="journal article" date="2020" name="Mol. Plant Microbe">
        <title>Rhizobial microsymbionts of the narrowly endemic Oxytropis species growing in Kamchatka are characterized by significant genetic diversity and possess a set of genes that are associated with T3SS and T6SS secretion systems and can affect the development of symbiosis.</title>
        <authorList>
            <person name="Safronova V."/>
            <person name="Guro P."/>
            <person name="Sazanova A."/>
            <person name="Kuznetsova I."/>
            <person name="Belimov A."/>
            <person name="Yakubov V."/>
            <person name="Chirak E."/>
            <person name="Afonin A."/>
            <person name="Gogolev Y."/>
            <person name="Andronov E."/>
            <person name="Tikhonovich I."/>
        </authorList>
    </citation>
    <scope>NUCLEOTIDE SEQUENCE [LARGE SCALE GENOMIC DNA]</scope>
    <source>
        <strain evidence="5">583</strain>
        <plasmid evidence="5">p_1</plasmid>
    </source>
</reference>
<accession>A0A7G6T6C7</accession>
<keyword evidence="3" id="KW-0574">Periplasm</keyword>
<gene>
    <name evidence="4" type="ORF">HB778_40615</name>
</gene>
<dbReference type="RefSeq" id="WP_183465689.1">
    <property type="nucleotide sequence ID" value="NZ_CP050299.1"/>
</dbReference>
<dbReference type="Gene3D" id="3.40.190.10">
    <property type="entry name" value="Periplasmic binding protein-like II"/>
    <property type="match status" value="1"/>
</dbReference>
<proteinExistence type="inferred from homology"/>
<evidence type="ECO:0000313" key="5">
    <source>
        <dbReference type="Proteomes" id="UP000515465"/>
    </source>
</evidence>
<geneLocation type="plasmid" evidence="4 5">
    <name>p_1</name>
</geneLocation>
<dbReference type="Proteomes" id="UP000515465">
    <property type="component" value="Plasmid p_1"/>
</dbReference>